<name>A0A5N1JPI4_9BACT</name>
<comment type="caution">
    <text evidence="1">The sequence shown here is derived from an EMBL/GenBank/DDBJ whole genome shotgun (WGS) entry which is preliminary data.</text>
</comment>
<reference evidence="1 2" key="1">
    <citation type="submission" date="2019-09" db="EMBL/GenBank/DDBJ databases">
        <title>Genome Sequence of Larkinella sp MA1.</title>
        <authorList>
            <person name="Srinivasan S."/>
        </authorList>
    </citation>
    <scope>NUCLEOTIDE SEQUENCE [LARGE SCALE GENOMIC DNA]</scope>
    <source>
        <strain evidence="1 2">MA1</strain>
    </source>
</reference>
<protein>
    <submittedName>
        <fullName evidence="1">Uncharacterized protein</fullName>
    </submittedName>
</protein>
<sequence>MEPLQQLIDSYMNTYRAIMWRMKDRSVDSRGLSETVRLTENTIRLRRQKPGLWRVSEVRLLAEYFGLPDNACVRLEQELAPFMNQALQMPPSKRRLLEQATQLHLRRMSANKRLDWPVEDIEKLRKGLQQFDANGCVGWKVIS</sequence>
<evidence type="ECO:0000313" key="2">
    <source>
        <dbReference type="Proteomes" id="UP000326344"/>
    </source>
</evidence>
<organism evidence="1 2">
    <name type="scientific">Larkinella humicola</name>
    <dbReference type="NCBI Taxonomy" id="2607654"/>
    <lineage>
        <taxon>Bacteria</taxon>
        <taxon>Pseudomonadati</taxon>
        <taxon>Bacteroidota</taxon>
        <taxon>Cytophagia</taxon>
        <taxon>Cytophagales</taxon>
        <taxon>Spirosomataceae</taxon>
        <taxon>Larkinella</taxon>
    </lineage>
</organism>
<gene>
    <name evidence="1" type="ORF">F0P93_10895</name>
</gene>
<dbReference type="RefSeq" id="WP_150876366.1">
    <property type="nucleotide sequence ID" value="NZ_VTWS01000002.1"/>
</dbReference>
<keyword evidence="2" id="KW-1185">Reference proteome</keyword>
<evidence type="ECO:0000313" key="1">
    <source>
        <dbReference type="EMBL" id="KAA9355077.1"/>
    </source>
</evidence>
<dbReference type="EMBL" id="VTWS01000002">
    <property type="protein sequence ID" value="KAA9355077.1"/>
    <property type="molecule type" value="Genomic_DNA"/>
</dbReference>
<dbReference type="Proteomes" id="UP000326344">
    <property type="component" value="Unassembled WGS sequence"/>
</dbReference>
<proteinExistence type="predicted"/>
<dbReference type="AlphaFoldDB" id="A0A5N1JPI4"/>
<accession>A0A5N1JPI4</accession>